<feature type="region of interest" description="Disordered" evidence="1">
    <location>
        <begin position="240"/>
        <end position="262"/>
    </location>
</feature>
<feature type="compositionally biased region" description="Polar residues" evidence="1">
    <location>
        <begin position="10"/>
        <end position="28"/>
    </location>
</feature>
<dbReference type="AlphaFoldDB" id="A0A9P9FLN1"/>
<protein>
    <recommendedName>
        <fullName evidence="3">SMODS and SLOG-associating 2TM effector domain-containing protein</fullName>
    </recommendedName>
</protein>
<evidence type="ECO:0000256" key="1">
    <source>
        <dbReference type="SAM" id="MobiDB-lite"/>
    </source>
</evidence>
<feature type="region of interest" description="Disordered" evidence="1">
    <location>
        <begin position="1"/>
        <end position="29"/>
    </location>
</feature>
<keyword evidence="5" id="KW-1185">Reference proteome</keyword>
<keyword evidence="2" id="KW-1133">Transmembrane helix</keyword>
<proteinExistence type="predicted"/>
<sequence length="262" mass="28845">MSKPPKPGSPLTSTQADQRTVSIDNEGNSRGLPLRSHDLDHCNIARHRFLTQAEWLVLAHGVGAVQDAETQTPMHPFSWWWPPKGLPRGLYRDVVFERTKSFYIFKFATIARWVLMIMQLFLGASLTGLGSFSLEQGTPITVLGAANTIMAGLLAFLHNSGLPDRYGYDMAEFAQVDDHIREILDTAMLPANYTIDQALAECFDLFQHAKATVLANKPVTYTTSRGLQGEKRFVPTVSRPSPMVELQNAKGQGGGSDAEAGK</sequence>
<dbReference type="Pfam" id="PF18142">
    <property type="entry name" value="SLATT_fungal"/>
    <property type="match status" value="1"/>
</dbReference>
<feature type="transmembrane region" description="Helical" evidence="2">
    <location>
        <begin position="110"/>
        <end position="134"/>
    </location>
</feature>
<dbReference type="NCBIfam" id="NF033635">
    <property type="entry name" value="SLATT_fungal"/>
    <property type="match status" value="1"/>
</dbReference>
<evidence type="ECO:0000313" key="5">
    <source>
        <dbReference type="Proteomes" id="UP000738349"/>
    </source>
</evidence>
<dbReference type="Proteomes" id="UP000738349">
    <property type="component" value="Unassembled WGS sequence"/>
</dbReference>
<dbReference type="PANTHER" id="PTHR38793:SF1">
    <property type="entry name" value="SMODS AND SLOG-ASSOCIATING 2TM EFFECTOR DOMAIN-CONTAINING PROTEIN"/>
    <property type="match status" value="1"/>
</dbReference>
<comment type="caution">
    <text evidence="4">The sequence shown here is derived from an EMBL/GenBank/DDBJ whole genome shotgun (WGS) entry which is preliminary data.</text>
</comment>
<feature type="domain" description="SMODS and SLOG-associating 2TM effector" evidence="3">
    <location>
        <begin position="94"/>
        <end position="212"/>
    </location>
</feature>
<gene>
    <name evidence="4" type="ORF">EDB81DRAFT_877848</name>
</gene>
<evidence type="ECO:0000313" key="4">
    <source>
        <dbReference type="EMBL" id="KAH7165467.1"/>
    </source>
</evidence>
<keyword evidence="2" id="KW-0472">Membrane</keyword>
<dbReference type="OrthoDB" id="5398270at2759"/>
<organism evidence="4 5">
    <name type="scientific">Dactylonectria macrodidyma</name>
    <dbReference type="NCBI Taxonomy" id="307937"/>
    <lineage>
        <taxon>Eukaryota</taxon>
        <taxon>Fungi</taxon>
        <taxon>Dikarya</taxon>
        <taxon>Ascomycota</taxon>
        <taxon>Pezizomycotina</taxon>
        <taxon>Sordariomycetes</taxon>
        <taxon>Hypocreomycetidae</taxon>
        <taxon>Hypocreales</taxon>
        <taxon>Nectriaceae</taxon>
        <taxon>Dactylonectria</taxon>
    </lineage>
</organism>
<feature type="transmembrane region" description="Helical" evidence="2">
    <location>
        <begin position="140"/>
        <end position="157"/>
    </location>
</feature>
<keyword evidence="2" id="KW-0812">Transmembrane</keyword>
<name>A0A9P9FLN1_9HYPO</name>
<evidence type="ECO:0000259" key="3">
    <source>
        <dbReference type="Pfam" id="PF18142"/>
    </source>
</evidence>
<dbReference type="EMBL" id="JAGMUV010000003">
    <property type="protein sequence ID" value="KAH7165467.1"/>
    <property type="molecule type" value="Genomic_DNA"/>
</dbReference>
<accession>A0A9P9FLN1</accession>
<dbReference type="PANTHER" id="PTHR38793">
    <property type="entry name" value="SLATT_FUNGAL DOMAIN-CONTAINING PROTEIN-RELATED"/>
    <property type="match status" value="1"/>
</dbReference>
<dbReference type="InterPro" id="IPR041622">
    <property type="entry name" value="SLATT_fungi"/>
</dbReference>
<reference evidence="4" key="1">
    <citation type="journal article" date="2021" name="Nat. Commun.">
        <title>Genetic determinants of endophytism in the Arabidopsis root mycobiome.</title>
        <authorList>
            <person name="Mesny F."/>
            <person name="Miyauchi S."/>
            <person name="Thiergart T."/>
            <person name="Pickel B."/>
            <person name="Atanasova L."/>
            <person name="Karlsson M."/>
            <person name="Huettel B."/>
            <person name="Barry K.W."/>
            <person name="Haridas S."/>
            <person name="Chen C."/>
            <person name="Bauer D."/>
            <person name="Andreopoulos W."/>
            <person name="Pangilinan J."/>
            <person name="LaButti K."/>
            <person name="Riley R."/>
            <person name="Lipzen A."/>
            <person name="Clum A."/>
            <person name="Drula E."/>
            <person name="Henrissat B."/>
            <person name="Kohler A."/>
            <person name="Grigoriev I.V."/>
            <person name="Martin F.M."/>
            <person name="Hacquard S."/>
        </authorList>
    </citation>
    <scope>NUCLEOTIDE SEQUENCE</scope>
    <source>
        <strain evidence="4">MPI-CAGE-AT-0147</strain>
    </source>
</reference>
<evidence type="ECO:0000256" key="2">
    <source>
        <dbReference type="SAM" id="Phobius"/>
    </source>
</evidence>